<feature type="domain" description="Glycosyl transferase family 4" evidence="3">
    <location>
        <begin position="25"/>
        <end position="194"/>
    </location>
</feature>
<dbReference type="Pfam" id="PF00534">
    <property type="entry name" value="Glycos_transf_1"/>
    <property type="match status" value="1"/>
</dbReference>
<sequence>MNILFIHQNFPGQFKNLAPALAARGDRCVALTLRVKKPTDWKGVRILPYQITRKPGDGVHPWLVDLNTKLHRGEACMIAATKLRDSGFTPDVIVAHPGWGESLFLRDIWPQARIGLYYELFYQANAADSGFDPEFARADDAMATQRIRMKNVNNHLHFPLGDMGICPTDFQASSFPKAFRDRISVIHDGIDTEVAKPNPDVVFDLPDGGQVTRDDQVITFVNRNLEPYRGFHIFMRALPKILRESPDAHVLIVGGEERSYGPAAPDGQTWKAIFTEEVRPQIPEVDWARVRFLGKLPYDRFLSLLQVSSAHVYLTYPFVLSWSLLEAMSCGAAIVASDTAPVREVIAQGETGRLVDFFDTKALAKEIRTVLEDPQMRSELGRRARSHVVANYDLTTIALPKQLQWIDSLKKSSAGSAEPWDFKT</sequence>
<dbReference type="Proteomes" id="UP000665026">
    <property type="component" value="Chromosome"/>
</dbReference>
<evidence type="ECO:0000256" key="1">
    <source>
        <dbReference type="ARBA" id="ARBA00022679"/>
    </source>
</evidence>
<dbReference type="PANTHER" id="PTHR46401">
    <property type="entry name" value="GLYCOSYLTRANSFERASE WBBK-RELATED"/>
    <property type="match status" value="1"/>
</dbReference>
<feature type="domain" description="Glycosyl transferase family 1" evidence="2">
    <location>
        <begin position="214"/>
        <end position="386"/>
    </location>
</feature>
<keyword evidence="1" id="KW-0808">Transferase</keyword>
<proteinExistence type="predicted"/>
<dbReference type="CDD" id="cd03818">
    <property type="entry name" value="GT4_ExpC-like"/>
    <property type="match status" value="1"/>
</dbReference>
<dbReference type="PANTHER" id="PTHR46401:SF2">
    <property type="entry name" value="GLYCOSYLTRANSFERASE WBBK-RELATED"/>
    <property type="match status" value="1"/>
</dbReference>
<organism evidence="4 5">
    <name type="scientific">Cognatishimia activa</name>
    <dbReference type="NCBI Taxonomy" id="1715691"/>
    <lineage>
        <taxon>Bacteria</taxon>
        <taxon>Pseudomonadati</taxon>
        <taxon>Pseudomonadota</taxon>
        <taxon>Alphaproteobacteria</taxon>
        <taxon>Rhodobacterales</taxon>
        <taxon>Paracoccaceae</taxon>
        <taxon>Cognatishimia</taxon>
    </lineage>
</organism>
<evidence type="ECO:0000259" key="3">
    <source>
        <dbReference type="Pfam" id="PF12000"/>
    </source>
</evidence>
<dbReference type="Pfam" id="PF12000">
    <property type="entry name" value="Glyco_trans_4_3"/>
    <property type="match status" value="1"/>
</dbReference>
<dbReference type="Gene3D" id="3.40.50.2000">
    <property type="entry name" value="Glycogen Phosphorylase B"/>
    <property type="match status" value="2"/>
</dbReference>
<evidence type="ECO:0000313" key="4">
    <source>
        <dbReference type="EMBL" id="QTN37292.1"/>
    </source>
</evidence>
<evidence type="ECO:0000259" key="2">
    <source>
        <dbReference type="Pfam" id="PF00534"/>
    </source>
</evidence>
<accession>A0A975ERX7</accession>
<dbReference type="SUPFAM" id="SSF53756">
    <property type="entry name" value="UDP-Glycosyltransferase/glycogen phosphorylase"/>
    <property type="match status" value="1"/>
</dbReference>
<dbReference type="GO" id="GO:0016757">
    <property type="term" value="F:glycosyltransferase activity"/>
    <property type="evidence" value="ECO:0007669"/>
    <property type="project" value="InterPro"/>
</dbReference>
<evidence type="ECO:0000313" key="5">
    <source>
        <dbReference type="Proteomes" id="UP000665026"/>
    </source>
</evidence>
<dbReference type="KEGG" id="cact:HZ995_07280"/>
<name>A0A975ERX7_9RHOB</name>
<dbReference type="AlphaFoldDB" id="A0A975ERX7"/>
<dbReference type="EMBL" id="CP060010">
    <property type="protein sequence ID" value="QTN37292.1"/>
    <property type="molecule type" value="Genomic_DNA"/>
</dbReference>
<dbReference type="RefSeq" id="WP_209358000.1">
    <property type="nucleotide sequence ID" value="NZ_CP060010.1"/>
</dbReference>
<gene>
    <name evidence="4" type="ORF">HZ995_07280</name>
</gene>
<dbReference type="InterPro" id="IPR001296">
    <property type="entry name" value="Glyco_trans_1"/>
</dbReference>
<dbReference type="InterPro" id="IPR022623">
    <property type="entry name" value="Glyco_trans_4"/>
</dbReference>
<reference evidence="4" key="1">
    <citation type="submission" date="2020-07" db="EMBL/GenBank/DDBJ databases">
        <title>Genome sequences of bacteria associated with the marine, planktonic diatom Thalassiosira profunda strain ECT2AJA-044.</title>
        <authorList>
            <person name="Gargas C.B."/>
            <person name="Roberts W.R."/>
            <person name="Alverson A.J."/>
        </authorList>
    </citation>
    <scope>NUCLEOTIDE SEQUENCE</scope>
    <source>
        <strain evidence="4">ECT2AJA-044</strain>
    </source>
</reference>
<protein>
    <submittedName>
        <fullName evidence="4">Glycosyltransferase</fullName>
    </submittedName>
</protein>
<dbReference type="GO" id="GO:0009103">
    <property type="term" value="P:lipopolysaccharide biosynthetic process"/>
    <property type="evidence" value="ECO:0007669"/>
    <property type="project" value="TreeGrafter"/>
</dbReference>